<evidence type="ECO:0000313" key="2">
    <source>
        <dbReference type="EMBL" id="PAV86299.1"/>
    </source>
</evidence>
<organism evidence="2 3">
    <name type="scientific">Diploscapter pachys</name>
    <dbReference type="NCBI Taxonomy" id="2018661"/>
    <lineage>
        <taxon>Eukaryota</taxon>
        <taxon>Metazoa</taxon>
        <taxon>Ecdysozoa</taxon>
        <taxon>Nematoda</taxon>
        <taxon>Chromadorea</taxon>
        <taxon>Rhabditida</taxon>
        <taxon>Rhabditina</taxon>
        <taxon>Rhabditomorpha</taxon>
        <taxon>Rhabditoidea</taxon>
        <taxon>Rhabditidae</taxon>
        <taxon>Diploscapter</taxon>
    </lineage>
</organism>
<dbReference type="AlphaFoldDB" id="A0A2A2LJF4"/>
<feature type="compositionally biased region" description="Acidic residues" evidence="1">
    <location>
        <begin position="73"/>
        <end position="88"/>
    </location>
</feature>
<keyword evidence="3" id="KW-1185">Reference proteome</keyword>
<dbReference type="EMBL" id="LIAE01006684">
    <property type="protein sequence ID" value="PAV86299.1"/>
    <property type="molecule type" value="Genomic_DNA"/>
</dbReference>
<reference evidence="2 3" key="1">
    <citation type="journal article" date="2017" name="Curr. Biol.">
        <title>Genome architecture and evolution of a unichromosomal asexual nematode.</title>
        <authorList>
            <person name="Fradin H."/>
            <person name="Zegar C."/>
            <person name="Gutwein M."/>
            <person name="Lucas J."/>
            <person name="Kovtun M."/>
            <person name="Corcoran D."/>
            <person name="Baugh L.R."/>
            <person name="Kiontke K."/>
            <person name="Gunsalus K."/>
            <person name="Fitch D.H."/>
            <person name="Piano F."/>
        </authorList>
    </citation>
    <scope>NUCLEOTIDE SEQUENCE [LARGE SCALE GENOMIC DNA]</scope>
    <source>
        <strain evidence="2">PF1309</strain>
    </source>
</reference>
<feature type="region of interest" description="Disordered" evidence="1">
    <location>
        <begin position="64"/>
        <end position="99"/>
    </location>
</feature>
<dbReference type="Proteomes" id="UP000218231">
    <property type="component" value="Unassembled WGS sequence"/>
</dbReference>
<evidence type="ECO:0000313" key="3">
    <source>
        <dbReference type="Proteomes" id="UP000218231"/>
    </source>
</evidence>
<proteinExistence type="predicted"/>
<evidence type="ECO:0000256" key="1">
    <source>
        <dbReference type="SAM" id="MobiDB-lite"/>
    </source>
</evidence>
<gene>
    <name evidence="2" type="ORF">WR25_20450</name>
</gene>
<sequence length="186" mass="20795">MTELEKIMNTEFAKRDDGKGMHIGTVKTLGDGIQMVSRLTHRLSPLMMKVCTETISDVLGSAAVHPDQFGSDSDTDDSDSESEFEETEPEPRMERVKSSVQQSVNDYRLQRILFGKYDKLKAKLLQEIGGAGEKEKKIALFSYLLLVTGLRQGRPRLGKKATTKDTEPFLGMLSITAEHIKLDSEK</sequence>
<name>A0A2A2LJF4_9BILA</name>
<accession>A0A2A2LJF4</accession>
<protein>
    <submittedName>
        <fullName evidence="2">Uncharacterized protein</fullName>
    </submittedName>
</protein>
<comment type="caution">
    <text evidence="2">The sequence shown here is derived from an EMBL/GenBank/DDBJ whole genome shotgun (WGS) entry which is preliminary data.</text>
</comment>